<name>A0A098M3G4_9BACL</name>
<gene>
    <name evidence="2" type="ORF">PWYN_17670</name>
</gene>
<dbReference type="PANTHER" id="PTHR28255:SF1">
    <property type="entry name" value="UPF0303 PROTEIN YBR137W"/>
    <property type="match status" value="1"/>
</dbReference>
<dbReference type="OrthoDB" id="9815315at2"/>
<dbReference type="PIRSF" id="PIRSF008757">
    <property type="entry name" value="UCP008757"/>
    <property type="match status" value="1"/>
</dbReference>
<accession>A0A098M3G4</accession>
<dbReference type="InterPro" id="IPR010371">
    <property type="entry name" value="YBR137W-like"/>
</dbReference>
<comment type="similarity">
    <text evidence="1">Belongs to the UPF0303 family.</text>
</comment>
<dbReference type="HAMAP" id="MF_00761">
    <property type="entry name" value="UPF0303"/>
    <property type="match status" value="1"/>
</dbReference>
<evidence type="ECO:0000313" key="3">
    <source>
        <dbReference type="Proteomes" id="UP000029734"/>
    </source>
</evidence>
<reference evidence="2 3" key="2">
    <citation type="submission" date="2014-10" db="EMBL/GenBank/DDBJ databases">
        <title>Comparative genomics of the Paenibacillus odorifer group.</title>
        <authorList>
            <person name="Tsai Y.-C."/>
            <person name="Martin N."/>
            <person name="Korlach J."/>
            <person name="Wiedmann M."/>
        </authorList>
    </citation>
    <scope>NUCLEOTIDE SEQUENCE [LARGE SCALE GENOMIC DNA]</scope>
    <source>
        <strain evidence="2 3">DSM 18334</strain>
    </source>
</reference>
<dbReference type="RefSeq" id="WP_036654526.1">
    <property type="nucleotide sequence ID" value="NZ_JQCR01000003.1"/>
</dbReference>
<evidence type="ECO:0000313" key="2">
    <source>
        <dbReference type="EMBL" id="KGE16548.1"/>
    </source>
</evidence>
<dbReference type="EMBL" id="JQCR01000003">
    <property type="protein sequence ID" value="KGE16548.1"/>
    <property type="molecule type" value="Genomic_DNA"/>
</dbReference>
<evidence type="ECO:0000256" key="1">
    <source>
        <dbReference type="HAMAP-Rule" id="MF_00761"/>
    </source>
</evidence>
<sequence length="153" mass="17114">MSSENVLQELLKLEEEIVFSRFTNEMAVEIGLKLYETARELGKAITIDITRNGHRLFHLAMEGTAADNEQWIRRKNNVVNRFGHSSYYISNMLQASGSTFEQVFEVSGADYAAHGGAFPIIIRNVGIVGTVTVSGLPQKEDHELAVQVLRTFL</sequence>
<keyword evidence="3" id="KW-1185">Reference proteome</keyword>
<dbReference type="NCBIfam" id="NF002696">
    <property type="entry name" value="PRK02487.1-5"/>
    <property type="match status" value="1"/>
</dbReference>
<dbReference type="InterPro" id="IPR005624">
    <property type="entry name" value="PduO/GlcC-like"/>
</dbReference>
<dbReference type="Proteomes" id="UP000029734">
    <property type="component" value="Unassembled WGS sequence"/>
</dbReference>
<dbReference type="SUPFAM" id="SSF143744">
    <property type="entry name" value="GlcG-like"/>
    <property type="match status" value="1"/>
</dbReference>
<dbReference type="Gene3D" id="3.30.450.150">
    <property type="entry name" value="Haem-degrading domain"/>
    <property type="match status" value="1"/>
</dbReference>
<protein>
    <recommendedName>
        <fullName evidence="1">UPF0303 protein PWYN_17670</fullName>
    </recommendedName>
</protein>
<comment type="caution">
    <text evidence="2">The sequence shown here is derived from an EMBL/GenBank/DDBJ whole genome shotgun (WGS) entry which is preliminary data.</text>
</comment>
<proteinExistence type="inferred from homology"/>
<dbReference type="InterPro" id="IPR038084">
    <property type="entry name" value="PduO/GlcC-like_sf"/>
</dbReference>
<dbReference type="STRING" id="268407.PWYN_17670"/>
<dbReference type="Pfam" id="PF03928">
    <property type="entry name" value="HbpS-like"/>
    <property type="match status" value="1"/>
</dbReference>
<dbReference type="PANTHER" id="PTHR28255">
    <property type="match status" value="1"/>
</dbReference>
<dbReference type="eggNOG" id="COG4702">
    <property type="taxonomic scope" value="Bacteria"/>
</dbReference>
<dbReference type="AlphaFoldDB" id="A0A098M3G4"/>
<reference evidence="2 3" key="1">
    <citation type="submission" date="2014-08" db="EMBL/GenBank/DDBJ databases">
        <authorList>
            <person name="den Bakker H.C."/>
        </authorList>
    </citation>
    <scope>NUCLEOTIDE SEQUENCE [LARGE SCALE GENOMIC DNA]</scope>
    <source>
        <strain evidence="2 3">DSM 18334</strain>
    </source>
</reference>
<organism evidence="2 3">
    <name type="scientific">Paenibacillus wynnii</name>
    <dbReference type="NCBI Taxonomy" id="268407"/>
    <lineage>
        <taxon>Bacteria</taxon>
        <taxon>Bacillati</taxon>
        <taxon>Bacillota</taxon>
        <taxon>Bacilli</taxon>
        <taxon>Bacillales</taxon>
        <taxon>Paenibacillaceae</taxon>
        <taxon>Paenibacillus</taxon>
    </lineage>
</organism>